<evidence type="ECO:0000256" key="4">
    <source>
        <dbReference type="ARBA" id="ARBA00022490"/>
    </source>
</evidence>
<dbReference type="InterPro" id="IPR036192">
    <property type="entry name" value="Cell_div_ZapA-like_sf"/>
</dbReference>
<keyword evidence="5 13" id="KW-0132">Cell division</keyword>
<feature type="coiled-coil region" evidence="12">
    <location>
        <begin position="24"/>
        <end position="51"/>
    </location>
</feature>
<proteinExistence type="inferred from homology"/>
<dbReference type="GO" id="GO:0032153">
    <property type="term" value="C:cell division site"/>
    <property type="evidence" value="ECO:0007669"/>
    <property type="project" value="TreeGrafter"/>
</dbReference>
<dbReference type="Gene3D" id="1.20.5.50">
    <property type="match status" value="1"/>
</dbReference>
<dbReference type="GO" id="GO:0000921">
    <property type="term" value="P:septin ring assembly"/>
    <property type="evidence" value="ECO:0007669"/>
    <property type="project" value="TreeGrafter"/>
</dbReference>
<evidence type="ECO:0000313" key="14">
    <source>
        <dbReference type="EMBL" id="URJ32935.1"/>
    </source>
</evidence>
<dbReference type="SUPFAM" id="SSF102829">
    <property type="entry name" value="Cell division protein ZapA-like"/>
    <property type="match status" value="1"/>
</dbReference>
<keyword evidence="16" id="KW-1185">Reference proteome</keyword>
<organism evidence="13 15">
    <name type="scientific">Candidatus Blochmannia vicinus</name>
    <name type="common">nom. nud.</name>
    <dbReference type="NCBI Taxonomy" id="251540"/>
    <lineage>
        <taxon>Bacteria</taxon>
        <taxon>Pseudomonadati</taxon>
        <taxon>Pseudomonadota</taxon>
        <taxon>Gammaproteobacteria</taxon>
        <taxon>Enterobacterales</taxon>
        <taxon>Enterobacteriaceae</taxon>
        <taxon>ant endosymbionts</taxon>
        <taxon>Candidatus Blochmanniella</taxon>
    </lineage>
</organism>
<evidence type="ECO:0000256" key="9">
    <source>
        <dbReference type="ARBA" id="ARBA00024910"/>
    </source>
</evidence>
<dbReference type="Proteomes" id="UP001056209">
    <property type="component" value="Chromosome"/>
</dbReference>
<comment type="subcellular location">
    <subcellularLocation>
        <location evidence="1">Cytoplasm</location>
    </subcellularLocation>
</comment>
<dbReference type="PANTHER" id="PTHR34981">
    <property type="entry name" value="CELL DIVISION PROTEIN ZAPA"/>
    <property type="match status" value="1"/>
</dbReference>
<accession>A0A9Q8X088</accession>
<dbReference type="InterPro" id="IPR007838">
    <property type="entry name" value="Cell_div_ZapA-like"/>
</dbReference>
<dbReference type="InterPro" id="IPR042233">
    <property type="entry name" value="Cell_div_ZapA_N"/>
</dbReference>
<evidence type="ECO:0000256" key="8">
    <source>
        <dbReference type="ARBA" id="ARBA00023306"/>
    </source>
</evidence>
<evidence type="ECO:0000256" key="5">
    <source>
        <dbReference type="ARBA" id="ARBA00022618"/>
    </source>
</evidence>
<dbReference type="GO" id="GO:0000917">
    <property type="term" value="P:division septum assembly"/>
    <property type="evidence" value="ECO:0007669"/>
    <property type="project" value="UniProtKB-KW"/>
</dbReference>
<evidence type="ECO:0000256" key="2">
    <source>
        <dbReference type="ARBA" id="ARBA00010074"/>
    </source>
</evidence>
<dbReference type="RefSeq" id="WP_250236635.1">
    <property type="nucleotide sequence ID" value="NZ_CP097753.1"/>
</dbReference>
<dbReference type="EMBL" id="CP097753">
    <property type="protein sequence ID" value="URJ27937.1"/>
    <property type="molecule type" value="Genomic_DNA"/>
</dbReference>
<keyword evidence="6 12" id="KW-0175">Coiled coil</keyword>
<protein>
    <recommendedName>
        <fullName evidence="3">Cell division protein ZapA</fullName>
    </recommendedName>
    <alternativeName>
        <fullName evidence="11">Z ring-associated protein ZapA</fullName>
    </alternativeName>
</protein>
<comment type="subunit">
    <text evidence="10">Homodimer. Interacts with FtsZ.</text>
</comment>
<evidence type="ECO:0000313" key="16">
    <source>
        <dbReference type="Proteomes" id="UP001056622"/>
    </source>
</evidence>
<keyword evidence="7" id="KW-0717">Septation</keyword>
<sequence>MPEKPIDIQIFGRTLRINCPSKKKDALNKAVEDLTKRLQDLKIKTRVTNAEQLVFIAALNICYELAQEKLKTREYAANIEQHILLLQKTIEKALITHAHITDRADGTLECSKHI</sequence>
<evidence type="ECO:0000313" key="13">
    <source>
        <dbReference type="EMBL" id="URJ27937.1"/>
    </source>
</evidence>
<evidence type="ECO:0000313" key="15">
    <source>
        <dbReference type="Proteomes" id="UP001056209"/>
    </source>
</evidence>
<dbReference type="AlphaFoldDB" id="A0A9Q8X088"/>
<evidence type="ECO:0000256" key="3">
    <source>
        <dbReference type="ARBA" id="ARBA00015195"/>
    </source>
</evidence>
<comment type="similarity">
    <text evidence="2">Belongs to the ZapA family. Type 1 subfamily.</text>
</comment>
<dbReference type="EMBL" id="CP097763">
    <property type="protein sequence ID" value="URJ32935.1"/>
    <property type="molecule type" value="Genomic_DNA"/>
</dbReference>
<gene>
    <name evidence="13" type="primary">zapA</name>
    <name evidence="13" type="ORF">M9393_01935</name>
    <name evidence="14" type="ORF">M9408_02890</name>
</gene>
<dbReference type="Gene3D" id="3.30.160.880">
    <property type="entry name" value="Cell division protein ZapA protomer, N-terminal domain"/>
    <property type="match status" value="1"/>
</dbReference>
<keyword evidence="4" id="KW-0963">Cytoplasm</keyword>
<evidence type="ECO:0000256" key="1">
    <source>
        <dbReference type="ARBA" id="ARBA00004496"/>
    </source>
</evidence>
<evidence type="ECO:0000256" key="6">
    <source>
        <dbReference type="ARBA" id="ARBA00023054"/>
    </source>
</evidence>
<evidence type="ECO:0000256" key="12">
    <source>
        <dbReference type="SAM" id="Coils"/>
    </source>
</evidence>
<dbReference type="GO" id="GO:0005829">
    <property type="term" value="C:cytosol"/>
    <property type="evidence" value="ECO:0007669"/>
    <property type="project" value="TreeGrafter"/>
</dbReference>
<dbReference type="Pfam" id="PF05164">
    <property type="entry name" value="ZapA"/>
    <property type="match status" value="1"/>
</dbReference>
<dbReference type="Proteomes" id="UP001056622">
    <property type="component" value="Chromosome"/>
</dbReference>
<reference evidence="13" key="1">
    <citation type="submission" date="2022-05" db="EMBL/GenBank/DDBJ databases">
        <title>Impact of host demography and evolutionary history on endosymbiont molecular evolution: a test in carpenter ants (Genus Camponotus) and their Blochmannia endosymbionts.</title>
        <authorList>
            <person name="Manthey J.D."/>
            <person name="Giron J.C."/>
            <person name="Hruska J.P."/>
        </authorList>
    </citation>
    <scope>NUCLEOTIDE SEQUENCE</scope>
    <source>
        <strain evidence="14">C-005</strain>
        <strain evidence="13">C-039</strain>
    </source>
</reference>
<evidence type="ECO:0000256" key="10">
    <source>
        <dbReference type="ARBA" id="ARBA00026068"/>
    </source>
</evidence>
<dbReference type="PANTHER" id="PTHR34981:SF1">
    <property type="entry name" value="CELL DIVISION PROTEIN ZAPA"/>
    <property type="match status" value="1"/>
</dbReference>
<evidence type="ECO:0000256" key="11">
    <source>
        <dbReference type="ARBA" id="ARBA00033158"/>
    </source>
</evidence>
<evidence type="ECO:0000256" key="7">
    <source>
        <dbReference type="ARBA" id="ARBA00023210"/>
    </source>
</evidence>
<dbReference type="NCBIfam" id="NF008209">
    <property type="entry name" value="PRK10972.1"/>
    <property type="match status" value="1"/>
</dbReference>
<dbReference type="GO" id="GO:0043093">
    <property type="term" value="P:FtsZ-dependent cytokinesis"/>
    <property type="evidence" value="ECO:0007669"/>
    <property type="project" value="TreeGrafter"/>
</dbReference>
<name>A0A9Q8X088_9ENTR</name>
<comment type="function">
    <text evidence="9">Activator of cell division through the inhibition of FtsZ GTPase activity, therefore promoting FtsZ assembly into bundles of protofilaments necessary for the formation of the division Z ring. It is recruited early at mid-cell but it is not essential for cell division.</text>
</comment>
<dbReference type="GO" id="GO:0030428">
    <property type="term" value="C:cell septum"/>
    <property type="evidence" value="ECO:0007669"/>
    <property type="project" value="TreeGrafter"/>
</dbReference>
<keyword evidence="8" id="KW-0131">Cell cycle</keyword>